<accession>A0ABY6I169</accession>
<dbReference type="RefSeq" id="WP_264241927.1">
    <property type="nucleotide sequence ID" value="NZ_CP107567.1"/>
</dbReference>
<organism evidence="1 2">
    <name type="scientific">Streptomyces peucetius</name>
    <dbReference type="NCBI Taxonomy" id="1950"/>
    <lineage>
        <taxon>Bacteria</taxon>
        <taxon>Bacillati</taxon>
        <taxon>Actinomycetota</taxon>
        <taxon>Actinomycetes</taxon>
        <taxon>Kitasatosporales</taxon>
        <taxon>Streptomycetaceae</taxon>
        <taxon>Streptomyces</taxon>
    </lineage>
</organism>
<dbReference type="SUPFAM" id="SSF55961">
    <property type="entry name" value="Bet v1-like"/>
    <property type="match status" value="1"/>
</dbReference>
<dbReference type="InterPro" id="IPR023393">
    <property type="entry name" value="START-like_dom_sf"/>
</dbReference>
<evidence type="ECO:0000313" key="1">
    <source>
        <dbReference type="EMBL" id="UYQ60721.1"/>
    </source>
</evidence>
<reference evidence="1" key="1">
    <citation type="submission" date="2022-10" db="EMBL/GenBank/DDBJ databases">
        <title>Cytochrome P450 Catalyzes Benzene Ring Formation in the Biosynthesis of Trialkyl-Substituted Aromatic Polyketides.</title>
        <authorList>
            <person name="Zhao E."/>
            <person name="Ge H."/>
        </authorList>
    </citation>
    <scope>NUCLEOTIDE SEQUENCE</scope>
    <source>
        <strain evidence="1">NA0869</strain>
    </source>
</reference>
<evidence type="ECO:0000313" key="2">
    <source>
        <dbReference type="Proteomes" id="UP001163878"/>
    </source>
</evidence>
<dbReference type="EMBL" id="CP107567">
    <property type="protein sequence ID" value="UYQ60721.1"/>
    <property type="molecule type" value="Genomic_DNA"/>
</dbReference>
<keyword evidence="2" id="KW-1185">Reference proteome</keyword>
<proteinExistence type="predicted"/>
<gene>
    <name evidence="1" type="ORF">OGH68_04085</name>
</gene>
<sequence>MAVFRIGRTTGLPAGECWRRVTDWPAHGAQVPLTVVEVVSASPTGVGTVFVARSALGRFGVDDPMEVVAWRPPSPGRPGRCRLEKRGGPITGWAEIEVHEKGSGSVVLWVEELRFPLLPSALDPLVARVGRRVFGRALDGMLRGSVTPPR</sequence>
<dbReference type="Proteomes" id="UP001163878">
    <property type="component" value="Chromosome"/>
</dbReference>
<dbReference type="Gene3D" id="3.30.530.20">
    <property type="match status" value="1"/>
</dbReference>
<protein>
    <submittedName>
        <fullName evidence="1">SRPBCC family protein</fullName>
    </submittedName>
</protein>
<name>A0ABY6I169_STRPE</name>